<sequence>MSNKLFISVDSPMVNQIMNTDERIKSLITHIGDIEFPLRENFYESLIRSINGQLLSVKVADIIHFRLVNLLGAQDVTPNSVAQLSNDALREIGISERKVSYIRDLTDKILREELILEELSQKEDQEVLDILTSIKGIGEWTAEMFLLFSLGRKDVLALKDIGLQRGAKWLYQLESNQAGLEKLKEKSEHWKPYRTIPSIYLWEVVTRNYIHDYENISELTGT</sequence>
<keyword evidence="8" id="KW-1185">Reference proteome</keyword>
<comment type="similarity">
    <text evidence="2">Belongs to the alkylbase DNA glycosidase AlkA family.</text>
</comment>
<dbReference type="CDD" id="cd00056">
    <property type="entry name" value="ENDO3c"/>
    <property type="match status" value="1"/>
</dbReference>
<dbReference type="InterPro" id="IPR011257">
    <property type="entry name" value="DNA_glycosylase"/>
</dbReference>
<accession>A0A1H9Y0A6</accession>
<keyword evidence="5" id="KW-0234">DNA repair</keyword>
<reference evidence="7 8" key="1">
    <citation type="submission" date="2016-10" db="EMBL/GenBank/DDBJ databases">
        <authorList>
            <person name="de Groot N.N."/>
        </authorList>
    </citation>
    <scope>NUCLEOTIDE SEQUENCE [LARGE SCALE GENOMIC DNA]</scope>
    <source>
        <strain evidence="7 8">IBRC-M 10780</strain>
    </source>
</reference>
<dbReference type="PANTHER" id="PTHR43003">
    <property type="entry name" value="DNA-3-METHYLADENINE GLYCOSYLASE"/>
    <property type="match status" value="1"/>
</dbReference>
<dbReference type="FunFam" id="1.10.340.30:FF:000004">
    <property type="entry name" value="DNA-3-methyladenine glycosylase II"/>
    <property type="match status" value="1"/>
</dbReference>
<evidence type="ECO:0000313" key="7">
    <source>
        <dbReference type="EMBL" id="SES62176.1"/>
    </source>
</evidence>
<dbReference type="Gene3D" id="1.10.340.30">
    <property type="entry name" value="Hypothetical protein, domain 2"/>
    <property type="match status" value="1"/>
</dbReference>
<dbReference type="Gene3D" id="1.10.1670.40">
    <property type="match status" value="1"/>
</dbReference>
<name>A0A1H9Y0A6_9BACI</name>
<evidence type="ECO:0000259" key="6">
    <source>
        <dbReference type="SMART" id="SM00478"/>
    </source>
</evidence>
<dbReference type="SMART" id="SM00478">
    <property type="entry name" value="ENDO3c"/>
    <property type="match status" value="1"/>
</dbReference>
<dbReference type="GO" id="GO:0005737">
    <property type="term" value="C:cytoplasm"/>
    <property type="evidence" value="ECO:0007669"/>
    <property type="project" value="TreeGrafter"/>
</dbReference>
<dbReference type="RefSeq" id="WP_170840612.1">
    <property type="nucleotide sequence ID" value="NZ_FOHE01000001.1"/>
</dbReference>
<keyword evidence="4" id="KW-0227">DNA damage</keyword>
<dbReference type="GO" id="GO:0032131">
    <property type="term" value="F:alkylated DNA binding"/>
    <property type="evidence" value="ECO:0007669"/>
    <property type="project" value="TreeGrafter"/>
</dbReference>
<dbReference type="Proteomes" id="UP000198618">
    <property type="component" value="Unassembled WGS sequence"/>
</dbReference>
<comment type="catalytic activity">
    <reaction evidence="1">
        <text>Hydrolysis of alkylated DNA, releasing 3-methyladenine, 3-methylguanine, 7-methylguanine and 7-methyladenine.</text>
        <dbReference type="EC" id="3.2.2.21"/>
    </reaction>
</comment>
<evidence type="ECO:0000256" key="2">
    <source>
        <dbReference type="ARBA" id="ARBA00010817"/>
    </source>
</evidence>
<dbReference type="GO" id="GO:0032993">
    <property type="term" value="C:protein-DNA complex"/>
    <property type="evidence" value="ECO:0007669"/>
    <property type="project" value="TreeGrafter"/>
</dbReference>
<dbReference type="InterPro" id="IPR003265">
    <property type="entry name" value="HhH-GPD_domain"/>
</dbReference>
<feature type="domain" description="HhH-GPD" evidence="6">
    <location>
        <begin position="51"/>
        <end position="209"/>
    </location>
</feature>
<dbReference type="GO" id="GO:0008725">
    <property type="term" value="F:DNA-3-methyladenine glycosylase activity"/>
    <property type="evidence" value="ECO:0007669"/>
    <property type="project" value="TreeGrafter"/>
</dbReference>
<evidence type="ECO:0000256" key="1">
    <source>
        <dbReference type="ARBA" id="ARBA00000086"/>
    </source>
</evidence>
<dbReference type="EC" id="3.2.2.21" evidence="3"/>
<organism evidence="7 8">
    <name type="scientific">Oceanobacillus limi</name>
    <dbReference type="NCBI Taxonomy" id="930131"/>
    <lineage>
        <taxon>Bacteria</taxon>
        <taxon>Bacillati</taxon>
        <taxon>Bacillota</taxon>
        <taxon>Bacilli</taxon>
        <taxon>Bacillales</taxon>
        <taxon>Bacillaceae</taxon>
        <taxon>Oceanobacillus</taxon>
    </lineage>
</organism>
<evidence type="ECO:0000313" key="8">
    <source>
        <dbReference type="Proteomes" id="UP000198618"/>
    </source>
</evidence>
<gene>
    <name evidence="7" type="ORF">SAMN05216389_10191</name>
</gene>
<dbReference type="GO" id="GO:0006285">
    <property type="term" value="P:base-excision repair, AP site formation"/>
    <property type="evidence" value="ECO:0007669"/>
    <property type="project" value="TreeGrafter"/>
</dbReference>
<dbReference type="Pfam" id="PF00730">
    <property type="entry name" value="HhH-GPD"/>
    <property type="match status" value="1"/>
</dbReference>
<protein>
    <recommendedName>
        <fullName evidence="3">DNA-3-methyladenine glycosylase II</fullName>
        <ecNumber evidence="3">3.2.2.21</ecNumber>
    </recommendedName>
</protein>
<evidence type="ECO:0000256" key="3">
    <source>
        <dbReference type="ARBA" id="ARBA00012000"/>
    </source>
</evidence>
<dbReference type="GO" id="GO:0043916">
    <property type="term" value="F:DNA-7-methylguanine glycosylase activity"/>
    <property type="evidence" value="ECO:0007669"/>
    <property type="project" value="TreeGrafter"/>
</dbReference>
<dbReference type="GO" id="GO:0006307">
    <property type="term" value="P:DNA alkylation repair"/>
    <property type="evidence" value="ECO:0007669"/>
    <property type="project" value="TreeGrafter"/>
</dbReference>
<evidence type="ECO:0000256" key="4">
    <source>
        <dbReference type="ARBA" id="ARBA00022763"/>
    </source>
</evidence>
<evidence type="ECO:0000256" key="5">
    <source>
        <dbReference type="ARBA" id="ARBA00023204"/>
    </source>
</evidence>
<dbReference type="InterPro" id="IPR051912">
    <property type="entry name" value="Alkylbase_DNA_Glycosylase/TA"/>
</dbReference>
<dbReference type="STRING" id="930131.SAMN05216389_10191"/>
<dbReference type="PANTHER" id="PTHR43003:SF5">
    <property type="entry name" value="DNA-3-METHYLADENINE GLYCOSYLASE"/>
    <property type="match status" value="1"/>
</dbReference>
<dbReference type="AlphaFoldDB" id="A0A1H9Y0A6"/>
<dbReference type="SUPFAM" id="SSF48150">
    <property type="entry name" value="DNA-glycosylase"/>
    <property type="match status" value="1"/>
</dbReference>
<dbReference type="EMBL" id="FOHE01000001">
    <property type="protein sequence ID" value="SES62176.1"/>
    <property type="molecule type" value="Genomic_DNA"/>
</dbReference>
<proteinExistence type="inferred from homology"/>